<reference evidence="11 12" key="1">
    <citation type="journal article" date="2011" name="PLoS ONE">
        <title>The complete genome sequence of Thermoproteus tenax: a physiologically versatile member of the Crenarchaeota.</title>
        <authorList>
            <person name="Siebers B."/>
            <person name="Zaparty M."/>
            <person name="Raddatz G."/>
            <person name="Tjaden B."/>
            <person name="Albers S.V."/>
            <person name="Bell S.D."/>
            <person name="Blombach F."/>
            <person name="Kletzin A."/>
            <person name="Kyrpides N."/>
            <person name="Lanz C."/>
            <person name="Plagens A."/>
            <person name="Rampp M."/>
            <person name="Rosinus A."/>
            <person name="von Jan M."/>
            <person name="Makarova K.S."/>
            <person name="Klenk H.P."/>
            <person name="Schuster S.C."/>
            <person name="Hensel R."/>
        </authorList>
    </citation>
    <scope>NUCLEOTIDE SEQUENCE [LARGE SCALE GENOMIC DNA]</scope>
    <source>
        <strain evidence="12">ATCC 35583 / DSM 2078 / JCM 9277 / NBRC 100435 / Kra 1</strain>
    </source>
</reference>
<feature type="transmembrane region" description="Helical" evidence="10">
    <location>
        <begin position="401"/>
        <end position="418"/>
    </location>
</feature>
<dbReference type="InterPro" id="IPR050368">
    <property type="entry name" value="ClC-type_chloride_channel"/>
</dbReference>
<dbReference type="InterPro" id="IPR014743">
    <property type="entry name" value="Cl-channel_core"/>
</dbReference>
<keyword evidence="12" id="KW-1185">Reference proteome</keyword>
<keyword evidence="6 10" id="KW-0472">Membrane</keyword>
<feature type="transmembrane region" description="Helical" evidence="10">
    <location>
        <begin position="272"/>
        <end position="293"/>
    </location>
</feature>
<evidence type="ECO:0000256" key="1">
    <source>
        <dbReference type="ARBA" id="ARBA00004141"/>
    </source>
</evidence>
<gene>
    <name evidence="11" type="primary">eriC</name>
    <name evidence="11" type="ordered locus">TTX_0098</name>
</gene>
<dbReference type="CDD" id="cd00400">
    <property type="entry name" value="Voltage_gated_ClC"/>
    <property type="match status" value="1"/>
</dbReference>
<evidence type="ECO:0000256" key="8">
    <source>
        <dbReference type="ARBA" id="ARBA00023214"/>
    </source>
</evidence>
<feature type="transmembrane region" description="Helical" evidence="10">
    <location>
        <begin position="341"/>
        <end position="360"/>
    </location>
</feature>
<evidence type="ECO:0000256" key="6">
    <source>
        <dbReference type="ARBA" id="ARBA00023136"/>
    </source>
</evidence>
<dbReference type="GO" id="GO:0005254">
    <property type="term" value="F:chloride channel activity"/>
    <property type="evidence" value="ECO:0007669"/>
    <property type="project" value="UniProtKB-KW"/>
</dbReference>
<dbReference type="PaxDb" id="768679-TTX_0098"/>
<protein>
    <submittedName>
        <fullName evidence="11">Chloride channel</fullName>
    </submittedName>
</protein>
<evidence type="ECO:0000313" key="11">
    <source>
        <dbReference type="EMBL" id="CCC80773.1"/>
    </source>
</evidence>
<feature type="transmembrane region" description="Helical" evidence="10">
    <location>
        <begin position="196"/>
        <end position="223"/>
    </location>
</feature>
<dbReference type="PRINTS" id="PR00762">
    <property type="entry name" value="CLCHANNEL"/>
</dbReference>
<dbReference type="SUPFAM" id="SSF81340">
    <property type="entry name" value="Clc chloride channel"/>
    <property type="match status" value="1"/>
</dbReference>
<dbReference type="Pfam" id="PF00654">
    <property type="entry name" value="Voltage_CLC"/>
    <property type="match status" value="1"/>
</dbReference>
<dbReference type="Proteomes" id="UP000002654">
    <property type="component" value="Chromosome"/>
</dbReference>
<evidence type="ECO:0000256" key="2">
    <source>
        <dbReference type="ARBA" id="ARBA00022448"/>
    </source>
</evidence>
<organism evidence="11 12">
    <name type="scientific">Thermoproteus tenax (strain ATCC 35583 / DSM 2078 / JCM 9277 / NBRC 100435 / Kra 1)</name>
    <dbReference type="NCBI Taxonomy" id="768679"/>
    <lineage>
        <taxon>Archaea</taxon>
        <taxon>Thermoproteota</taxon>
        <taxon>Thermoprotei</taxon>
        <taxon>Thermoproteales</taxon>
        <taxon>Thermoproteaceae</taxon>
        <taxon>Thermoproteus</taxon>
    </lineage>
</organism>
<evidence type="ECO:0000256" key="9">
    <source>
        <dbReference type="ARBA" id="ARBA00023303"/>
    </source>
</evidence>
<dbReference type="GO" id="GO:0034707">
    <property type="term" value="C:chloride channel complex"/>
    <property type="evidence" value="ECO:0007669"/>
    <property type="project" value="UniProtKB-KW"/>
</dbReference>
<evidence type="ECO:0000256" key="10">
    <source>
        <dbReference type="SAM" id="Phobius"/>
    </source>
</evidence>
<dbReference type="STRING" id="768679.TTX_0098"/>
<dbReference type="HOGENOM" id="CLU_015263_5_3_2"/>
<keyword evidence="3 10" id="KW-0812">Transmembrane</keyword>
<sequence length="436" mass="44849">MPFMRAVLRLLAVSTLFGLLSGVAALAFYFGVKASSFILLGVLAGYRAPEAPGEGGEVAWSLGRYWLIPVIAAAGGLAVGLIRRRMGLREYSTDEVLNAYHNARRLGLRETLAGLLASAITLGSGGSAGAEGPTGRLAAGLASAAARVLKLRREEARLGLIVSLGAGIGAIFKAPMGGAVLASEILYREGFERGVLYPALVASAVSYALFGSVVGFAPIFGGVSIAFDPLYLPLFAALGAIEGGAAVLYVLWLRRSATIFRAVIKSEVLRPALGGLATGLVGLVAPEVVGPGYGWTYLALRGSIGGLPSPLMPIWLLLALLPLLKILATGLTLGSGEVGGVFIPGIIIGAFAGLDVGLIFHRILGVPTAPFVLVGMLSLLGAAAKAPLSVTLMVVELTGGYNALPYAMVAIAVAYLASGKTALFEGQLDETRQQHN</sequence>
<feature type="transmembrane region" description="Helical" evidence="10">
    <location>
        <begin position="65"/>
        <end position="82"/>
    </location>
</feature>
<feature type="transmembrane region" description="Helical" evidence="10">
    <location>
        <begin position="230"/>
        <end position="252"/>
    </location>
</feature>
<feature type="transmembrane region" description="Helical" evidence="10">
    <location>
        <begin position="372"/>
        <end position="395"/>
    </location>
</feature>
<dbReference type="EMBL" id="FN869859">
    <property type="protein sequence ID" value="CCC80773.1"/>
    <property type="molecule type" value="Genomic_DNA"/>
</dbReference>
<dbReference type="AlphaFoldDB" id="G4RME2"/>
<dbReference type="Gene3D" id="1.10.3080.10">
    <property type="entry name" value="Clc chloride channel"/>
    <property type="match status" value="1"/>
</dbReference>
<evidence type="ECO:0000256" key="5">
    <source>
        <dbReference type="ARBA" id="ARBA00023065"/>
    </source>
</evidence>
<keyword evidence="4 10" id="KW-1133">Transmembrane helix</keyword>
<proteinExistence type="predicted"/>
<dbReference type="PATRIC" id="fig|768679.9.peg.102"/>
<evidence type="ECO:0000313" key="12">
    <source>
        <dbReference type="Proteomes" id="UP000002654"/>
    </source>
</evidence>
<dbReference type="PANTHER" id="PTHR43427:SF6">
    <property type="entry name" value="CHLORIDE CHANNEL PROTEIN CLC-E"/>
    <property type="match status" value="1"/>
</dbReference>
<dbReference type="eggNOG" id="arCOG02569">
    <property type="taxonomic scope" value="Archaea"/>
</dbReference>
<dbReference type="PANTHER" id="PTHR43427">
    <property type="entry name" value="CHLORIDE CHANNEL PROTEIN CLC-E"/>
    <property type="match status" value="1"/>
</dbReference>
<feature type="transmembrane region" description="Helical" evidence="10">
    <location>
        <begin position="158"/>
        <end position="176"/>
    </location>
</feature>
<feature type="transmembrane region" description="Helical" evidence="10">
    <location>
        <begin position="314"/>
        <end position="335"/>
    </location>
</feature>
<keyword evidence="8" id="KW-0868">Chloride</keyword>
<comment type="subcellular location">
    <subcellularLocation>
        <location evidence="1">Membrane</location>
        <topology evidence="1">Multi-pass membrane protein</topology>
    </subcellularLocation>
</comment>
<keyword evidence="7" id="KW-0869">Chloride channel</keyword>
<keyword evidence="5" id="KW-0406">Ion transport</keyword>
<dbReference type="KEGG" id="ttn:TTX_0098"/>
<accession>G4RME2</accession>
<keyword evidence="2" id="KW-0813">Transport</keyword>
<keyword evidence="9" id="KW-0407">Ion channel</keyword>
<dbReference type="InterPro" id="IPR001807">
    <property type="entry name" value="ClC"/>
</dbReference>
<name>G4RME2_THETK</name>
<evidence type="ECO:0000256" key="4">
    <source>
        <dbReference type="ARBA" id="ARBA00022989"/>
    </source>
</evidence>
<evidence type="ECO:0000256" key="3">
    <source>
        <dbReference type="ARBA" id="ARBA00022692"/>
    </source>
</evidence>
<evidence type="ECO:0000256" key="7">
    <source>
        <dbReference type="ARBA" id="ARBA00023173"/>
    </source>
</evidence>